<dbReference type="PANTHER" id="PTHR30469">
    <property type="entry name" value="MULTIDRUG RESISTANCE PROTEIN MDTA"/>
    <property type="match status" value="1"/>
</dbReference>
<sequence>MTQSGYSSPAHSASRLSMARRLVWFVLAVIALVLAGIWLLDWWRGPLVAAYRVERRPLLQDVVATGRIITPSRINIASEITGVVIKRLVDRGDIVQPGQVLLELRSDQSRAQRAQAQAALQQLLTQTRPQAQAALVNAESALKLARSEEARARVQVQQGALSQQALEQAEQTQAAAAAQVRSARAGWDAVRPGGAAESQLHAALAAAEAVQARSFIRAEVAGEVLTRSVEAGDTITPGQVLFTVARAGSTQVSLPVDEQNLEHLALGQAAQCLTDAYPNRSFAARLSFIAPAVDTTSGTIELRLTVAQPPVWLRQDMTTSCDITTGQRADALVVPNDALRAQRGEHAQVLVLRAGHARAQNVTLGLQGLVASEVRSGLSAREVVIDDPKVQPGQRVRAALQGVPAAGGGSSAGGRSEVAGAPR</sequence>
<feature type="compositionally biased region" description="Low complexity" evidence="1">
    <location>
        <begin position="413"/>
        <end position="423"/>
    </location>
</feature>
<dbReference type="SUPFAM" id="SSF111369">
    <property type="entry name" value="HlyD-like secretion proteins"/>
    <property type="match status" value="1"/>
</dbReference>
<feature type="transmembrane region" description="Helical" evidence="2">
    <location>
        <begin position="22"/>
        <end position="43"/>
    </location>
</feature>
<keyword evidence="2" id="KW-0812">Transmembrane</keyword>
<accession>E6PW47</accession>
<organism evidence="5">
    <name type="scientific">mine drainage metagenome</name>
    <dbReference type="NCBI Taxonomy" id="410659"/>
    <lineage>
        <taxon>unclassified sequences</taxon>
        <taxon>metagenomes</taxon>
        <taxon>ecological metagenomes</taxon>
    </lineage>
</organism>
<dbReference type="PANTHER" id="PTHR30469:SF15">
    <property type="entry name" value="HLYD FAMILY OF SECRETION PROTEINS"/>
    <property type="match status" value="1"/>
</dbReference>
<comment type="caution">
    <text evidence="5">The sequence shown here is derived from an EMBL/GenBank/DDBJ whole genome shotgun (WGS) entry which is preliminary data.</text>
</comment>
<dbReference type="Pfam" id="PF25967">
    <property type="entry name" value="RND-MFP_C"/>
    <property type="match status" value="1"/>
</dbReference>
<feature type="domain" description="CusB-like beta-barrel" evidence="3">
    <location>
        <begin position="255"/>
        <end position="324"/>
    </location>
</feature>
<dbReference type="GO" id="GO:1990281">
    <property type="term" value="C:efflux pump complex"/>
    <property type="evidence" value="ECO:0007669"/>
    <property type="project" value="TreeGrafter"/>
</dbReference>
<dbReference type="AlphaFoldDB" id="E6PW47"/>
<dbReference type="InterPro" id="IPR058627">
    <property type="entry name" value="MdtA-like_C"/>
</dbReference>
<gene>
    <name evidence="5" type="ORF">CARN2_0332</name>
</gene>
<dbReference type="EMBL" id="CABM01000068">
    <property type="protein sequence ID" value="CBH99154.1"/>
    <property type="molecule type" value="Genomic_DNA"/>
</dbReference>
<reference evidence="5" key="1">
    <citation type="submission" date="2009-10" db="EMBL/GenBank/DDBJ databases">
        <title>Diversity of trophic interactions inside an arsenic-rich microbial ecosystem.</title>
        <authorList>
            <person name="Bertin P.N."/>
            <person name="Heinrich-Salmeron A."/>
            <person name="Pelletier E."/>
            <person name="Goulhen-Chollet F."/>
            <person name="Arsene-Ploetze F."/>
            <person name="Gallien S."/>
            <person name="Calteau A."/>
            <person name="Vallenet D."/>
            <person name="Casiot C."/>
            <person name="Chane-Woon-Ming B."/>
            <person name="Giloteaux L."/>
            <person name="Barakat M."/>
            <person name="Bonnefoy V."/>
            <person name="Bruneel O."/>
            <person name="Chandler M."/>
            <person name="Cleiss J."/>
            <person name="Duran R."/>
            <person name="Elbaz-Poulichet F."/>
            <person name="Fonknechten N."/>
            <person name="Lauga B."/>
            <person name="Mornico D."/>
            <person name="Ortet P."/>
            <person name="Schaeffer C."/>
            <person name="Siguier P."/>
            <person name="Alexander Thil Smith A."/>
            <person name="Van Dorsselaer A."/>
            <person name="Weissenbach J."/>
            <person name="Medigue C."/>
            <person name="Le Paslier D."/>
        </authorList>
    </citation>
    <scope>NUCLEOTIDE SEQUENCE</scope>
</reference>
<keyword evidence="2" id="KW-0472">Membrane</keyword>
<dbReference type="Gene3D" id="2.40.30.170">
    <property type="match status" value="1"/>
</dbReference>
<evidence type="ECO:0000256" key="2">
    <source>
        <dbReference type="SAM" id="Phobius"/>
    </source>
</evidence>
<dbReference type="Gene3D" id="2.40.420.20">
    <property type="match status" value="1"/>
</dbReference>
<feature type="region of interest" description="Disordered" evidence="1">
    <location>
        <begin position="401"/>
        <end position="423"/>
    </location>
</feature>
<evidence type="ECO:0000259" key="4">
    <source>
        <dbReference type="Pfam" id="PF25967"/>
    </source>
</evidence>
<dbReference type="Gene3D" id="2.40.50.100">
    <property type="match status" value="1"/>
</dbReference>
<protein>
    <submittedName>
        <fullName evidence="5">Putative secretion protein HlyD</fullName>
    </submittedName>
</protein>
<dbReference type="GO" id="GO:0015562">
    <property type="term" value="F:efflux transmembrane transporter activity"/>
    <property type="evidence" value="ECO:0007669"/>
    <property type="project" value="TreeGrafter"/>
</dbReference>
<keyword evidence="2" id="KW-1133">Transmembrane helix</keyword>
<dbReference type="Pfam" id="PF25954">
    <property type="entry name" value="Beta-barrel_RND_2"/>
    <property type="match status" value="1"/>
</dbReference>
<name>E6PW47_9ZZZZ</name>
<proteinExistence type="predicted"/>
<evidence type="ECO:0000259" key="3">
    <source>
        <dbReference type="Pfam" id="PF25954"/>
    </source>
</evidence>
<dbReference type="InterPro" id="IPR058792">
    <property type="entry name" value="Beta-barrel_RND_2"/>
</dbReference>
<dbReference type="Gene3D" id="1.10.287.470">
    <property type="entry name" value="Helix hairpin bin"/>
    <property type="match status" value="1"/>
</dbReference>
<feature type="domain" description="Multidrug resistance protein MdtA-like C-terminal permuted SH3" evidence="4">
    <location>
        <begin position="330"/>
        <end position="385"/>
    </location>
</feature>
<evidence type="ECO:0000313" key="5">
    <source>
        <dbReference type="EMBL" id="CBH99154.1"/>
    </source>
</evidence>
<dbReference type="NCBIfam" id="TIGR01730">
    <property type="entry name" value="RND_mfp"/>
    <property type="match status" value="1"/>
</dbReference>
<evidence type="ECO:0000256" key="1">
    <source>
        <dbReference type="SAM" id="MobiDB-lite"/>
    </source>
</evidence>
<dbReference type="InterPro" id="IPR006143">
    <property type="entry name" value="RND_pump_MFP"/>
</dbReference>